<evidence type="ECO:0000313" key="3">
    <source>
        <dbReference type="Proteomes" id="UP000186221"/>
    </source>
</evidence>
<accession>A0A1N7PWL7</accession>
<proteinExistence type="predicted"/>
<feature type="region of interest" description="Disordered" evidence="1">
    <location>
        <begin position="1"/>
        <end position="67"/>
    </location>
</feature>
<evidence type="ECO:0000313" key="2">
    <source>
        <dbReference type="EMBL" id="SIT14981.1"/>
    </source>
</evidence>
<organism evidence="2 3">
    <name type="scientific">Rhodobacter aestuarii</name>
    <dbReference type="NCBI Taxonomy" id="453582"/>
    <lineage>
        <taxon>Bacteria</taxon>
        <taxon>Pseudomonadati</taxon>
        <taxon>Pseudomonadota</taxon>
        <taxon>Alphaproteobacteria</taxon>
        <taxon>Rhodobacterales</taxon>
        <taxon>Rhodobacter group</taxon>
        <taxon>Rhodobacter</taxon>
    </lineage>
</organism>
<name>A0A1N7PWL7_9RHOB</name>
<sequence>MPQTQGPETAPCEGDGLTDLTGPMPSVDPSGACRQSGRLSLAQRDGCAAHSGSPWEAPGNPGAETTGGLLTVVKKPLKVVAVALANRMARHILAMLRTGEAWRAK</sequence>
<dbReference type="EMBL" id="FTOG01000011">
    <property type="protein sequence ID" value="SIT14981.1"/>
    <property type="molecule type" value="Genomic_DNA"/>
</dbReference>
<dbReference type="Proteomes" id="UP000186221">
    <property type="component" value="Unassembled WGS sequence"/>
</dbReference>
<reference evidence="3" key="1">
    <citation type="submission" date="2017-01" db="EMBL/GenBank/DDBJ databases">
        <authorList>
            <person name="Varghese N."/>
            <person name="Submissions S."/>
        </authorList>
    </citation>
    <scope>NUCLEOTIDE SEQUENCE [LARGE SCALE GENOMIC DNA]</scope>
    <source>
        <strain evidence="3">DSM 19945</strain>
    </source>
</reference>
<keyword evidence="3" id="KW-1185">Reference proteome</keyword>
<protein>
    <submittedName>
        <fullName evidence="2">Uncharacterized protein</fullName>
    </submittedName>
</protein>
<evidence type="ECO:0000256" key="1">
    <source>
        <dbReference type="SAM" id="MobiDB-lite"/>
    </source>
</evidence>
<dbReference type="AlphaFoldDB" id="A0A1N7PWL7"/>
<gene>
    <name evidence="2" type="ORF">SAMN05421580_111131</name>
</gene>